<accession>M0NRS2</accession>
<dbReference type="EMBL" id="AOJH01000083">
    <property type="protein sequence ID" value="EMA59919.1"/>
    <property type="molecule type" value="Genomic_DNA"/>
</dbReference>
<evidence type="ECO:0000313" key="1">
    <source>
        <dbReference type="EMBL" id="EMA59919.1"/>
    </source>
</evidence>
<proteinExistence type="predicted"/>
<keyword evidence="2" id="KW-1185">Reference proteome</keyword>
<dbReference type="AlphaFoldDB" id="M0NRS2"/>
<dbReference type="Proteomes" id="UP000011546">
    <property type="component" value="Unassembled WGS sequence"/>
</dbReference>
<organism evidence="1 2">
    <name type="scientific">Halorubrum kocurii JCM 14978</name>
    <dbReference type="NCBI Taxonomy" id="1230456"/>
    <lineage>
        <taxon>Archaea</taxon>
        <taxon>Methanobacteriati</taxon>
        <taxon>Methanobacteriota</taxon>
        <taxon>Stenosarchaea group</taxon>
        <taxon>Halobacteria</taxon>
        <taxon>Halobacteriales</taxon>
        <taxon>Haloferacaceae</taxon>
        <taxon>Halorubrum</taxon>
    </lineage>
</organism>
<dbReference type="RefSeq" id="WP_008849477.1">
    <property type="nucleotide sequence ID" value="NZ_AOJH01000083.1"/>
</dbReference>
<gene>
    <name evidence="1" type="ORF">C468_14043</name>
</gene>
<evidence type="ECO:0000313" key="2">
    <source>
        <dbReference type="Proteomes" id="UP000011546"/>
    </source>
</evidence>
<comment type="caution">
    <text evidence="1">The sequence shown here is derived from an EMBL/GenBank/DDBJ whole genome shotgun (WGS) entry which is preliminary data.</text>
</comment>
<sequence length="64" mass="7071">MILDRLGRAVGAAVITYKEVIRGEDLAICRECGHDVDVSEVPLVRCPRCSGDLEEIDHYPLDTS</sequence>
<reference evidence="1 2" key="1">
    <citation type="journal article" date="2014" name="PLoS Genet.">
        <title>Phylogenetically driven sequencing of extremely halophilic archaea reveals strategies for static and dynamic osmo-response.</title>
        <authorList>
            <person name="Becker E.A."/>
            <person name="Seitzer P.M."/>
            <person name="Tritt A."/>
            <person name="Larsen D."/>
            <person name="Krusor M."/>
            <person name="Yao A.I."/>
            <person name="Wu D."/>
            <person name="Madern D."/>
            <person name="Eisen J.A."/>
            <person name="Darling A.E."/>
            <person name="Facciotti M.T."/>
        </authorList>
    </citation>
    <scope>NUCLEOTIDE SEQUENCE [LARGE SCALE GENOMIC DNA]</scope>
    <source>
        <strain evidence="1 2">JCM 14978</strain>
    </source>
</reference>
<name>M0NRS2_9EURY</name>
<dbReference type="PATRIC" id="fig|1230456.3.peg.2794"/>
<protein>
    <submittedName>
        <fullName evidence="1">Uncharacterized protein</fullName>
    </submittedName>
</protein>
<dbReference type="STRING" id="1230456.C468_14043"/>